<evidence type="ECO:0000313" key="1">
    <source>
        <dbReference type="EMBL" id="OAT31067.1"/>
    </source>
</evidence>
<sequence>MSDIMAEKRRWLIYPSYFKLWGCWLRLLTPVTYLSKLLGISSLAAYPQLELFRVRGVTQSAIFLYITFTSFYIQKSSHTGSINLISIEKIKPDKHDRVTSQ</sequence>
<organism evidence="1 2">
    <name type="scientific">Buttiauxella brennerae ATCC 51605</name>
    <dbReference type="NCBI Taxonomy" id="1354251"/>
    <lineage>
        <taxon>Bacteria</taxon>
        <taxon>Pseudomonadati</taxon>
        <taxon>Pseudomonadota</taxon>
        <taxon>Gammaproteobacteria</taxon>
        <taxon>Enterobacterales</taxon>
        <taxon>Enterobacteriaceae</taxon>
        <taxon>Buttiauxella</taxon>
    </lineage>
</organism>
<keyword evidence="2" id="KW-1185">Reference proteome</keyword>
<accession>A0A1B7IN19</accession>
<dbReference type="EMBL" id="LXER01000020">
    <property type="protein sequence ID" value="OAT31067.1"/>
    <property type="molecule type" value="Genomic_DNA"/>
</dbReference>
<dbReference type="AlphaFoldDB" id="A0A1B7IN19"/>
<gene>
    <name evidence="1" type="ORF">M975_2391</name>
</gene>
<proteinExistence type="predicted"/>
<comment type="caution">
    <text evidence="1">The sequence shown here is derived from an EMBL/GenBank/DDBJ whole genome shotgun (WGS) entry which is preliminary data.</text>
</comment>
<protein>
    <submittedName>
        <fullName evidence="1">Uncharacterized protein</fullName>
    </submittedName>
</protein>
<evidence type="ECO:0000313" key="2">
    <source>
        <dbReference type="Proteomes" id="UP000078410"/>
    </source>
</evidence>
<name>A0A1B7IN19_9ENTR</name>
<dbReference type="PATRIC" id="fig|1354251.4.peg.2473"/>
<dbReference type="Proteomes" id="UP000078410">
    <property type="component" value="Unassembled WGS sequence"/>
</dbReference>
<reference evidence="1 2" key="1">
    <citation type="submission" date="2016-04" db="EMBL/GenBank/DDBJ databases">
        <title>ATOL: Assembling a taxonomically balanced genome-scale reconstruction of the evolutionary history of the Enterobacteriaceae.</title>
        <authorList>
            <person name="Plunkett G.III."/>
            <person name="Neeno-Eckwall E.C."/>
            <person name="Glasner J.D."/>
            <person name="Perna N.T."/>
        </authorList>
    </citation>
    <scope>NUCLEOTIDE SEQUENCE [LARGE SCALE GENOMIC DNA]</scope>
    <source>
        <strain evidence="1 2">ATCC 51605</strain>
    </source>
</reference>